<comment type="caution">
    <text evidence="3">The sequence shown here is derived from an EMBL/GenBank/DDBJ whole genome shotgun (WGS) entry which is preliminary data.</text>
</comment>
<accession>A0ABR2Z7B2</accession>
<dbReference type="Proteomes" id="UP001437256">
    <property type="component" value="Unassembled WGS sequence"/>
</dbReference>
<keyword evidence="2" id="KW-0812">Transmembrane</keyword>
<feature type="transmembrane region" description="Helical" evidence="2">
    <location>
        <begin position="150"/>
        <end position="170"/>
    </location>
</feature>
<evidence type="ECO:0000313" key="3">
    <source>
        <dbReference type="EMBL" id="KAL0057572.1"/>
    </source>
</evidence>
<keyword evidence="2" id="KW-1133">Transmembrane helix</keyword>
<gene>
    <name evidence="3" type="ORF">AAF712_015781</name>
</gene>
<protein>
    <submittedName>
        <fullName evidence="3">Uncharacterized protein</fullName>
    </submittedName>
</protein>
<feature type="compositionally biased region" description="Basic and acidic residues" evidence="1">
    <location>
        <begin position="28"/>
        <end position="41"/>
    </location>
</feature>
<proteinExistence type="predicted"/>
<evidence type="ECO:0000256" key="2">
    <source>
        <dbReference type="SAM" id="Phobius"/>
    </source>
</evidence>
<dbReference type="EMBL" id="JBBXMP010000492">
    <property type="protein sequence ID" value="KAL0057572.1"/>
    <property type="molecule type" value="Genomic_DNA"/>
</dbReference>
<keyword evidence="2" id="KW-0472">Membrane</keyword>
<name>A0ABR2Z7B2_9AGAR</name>
<feature type="region of interest" description="Disordered" evidence="1">
    <location>
        <begin position="1"/>
        <end position="64"/>
    </location>
</feature>
<reference evidence="3 4" key="1">
    <citation type="submission" date="2024-05" db="EMBL/GenBank/DDBJ databases">
        <title>A draft genome resource for the thread blight pathogen Marasmius tenuissimus strain MS-2.</title>
        <authorList>
            <person name="Yulfo-Soto G.E."/>
            <person name="Baruah I.K."/>
            <person name="Amoako-Attah I."/>
            <person name="Bukari Y."/>
            <person name="Meinhardt L.W."/>
            <person name="Bailey B.A."/>
            <person name="Cohen S.P."/>
        </authorList>
    </citation>
    <scope>NUCLEOTIDE SEQUENCE [LARGE SCALE GENOMIC DNA]</scope>
    <source>
        <strain evidence="3 4">MS-2</strain>
    </source>
</reference>
<sequence length="216" mass="24466">MVARTPSKQARLAPYPTPPSTPYSLRPGPREAETPAIEHKLPTPQASAKSNLKGTRRSKGGGKKMEQLRKGLMKCRQENERKDKQLEAVLLEFGALEAKTARMREEVELLRELRPTAVRASEIADFHASNLEDHYRLVNRQKCTSRTLEFFSLLVDVILAGSTAVTLYAATVRRRGDPMFEEEEYPGKPAGPFDVYGKVAEKTWLWDLFTTGFWMQ</sequence>
<keyword evidence="4" id="KW-1185">Reference proteome</keyword>
<organism evidence="3 4">
    <name type="scientific">Marasmius tenuissimus</name>
    <dbReference type="NCBI Taxonomy" id="585030"/>
    <lineage>
        <taxon>Eukaryota</taxon>
        <taxon>Fungi</taxon>
        <taxon>Dikarya</taxon>
        <taxon>Basidiomycota</taxon>
        <taxon>Agaricomycotina</taxon>
        <taxon>Agaricomycetes</taxon>
        <taxon>Agaricomycetidae</taxon>
        <taxon>Agaricales</taxon>
        <taxon>Marasmiineae</taxon>
        <taxon>Marasmiaceae</taxon>
        <taxon>Marasmius</taxon>
    </lineage>
</organism>
<evidence type="ECO:0000256" key="1">
    <source>
        <dbReference type="SAM" id="MobiDB-lite"/>
    </source>
</evidence>
<evidence type="ECO:0000313" key="4">
    <source>
        <dbReference type="Proteomes" id="UP001437256"/>
    </source>
</evidence>